<dbReference type="EMBL" id="LR134182">
    <property type="protein sequence ID" value="VEB44154.1"/>
    <property type="molecule type" value="Genomic_DNA"/>
</dbReference>
<accession>A0A3S4HT92</accession>
<sequence>MRIALLAPLPPERNGIADYADAWREAMREAGTDVATPLRGQALSPRASMLDKQMEAVDWSRADLVHAELGGGRGNEFLALEWLAAAIPACL</sequence>
<reference evidence="1 2" key="1">
    <citation type="submission" date="2018-12" db="EMBL/GenBank/DDBJ databases">
        <authorList>
            <consortium name="Pathogen Informatics"/>
        </authorList>
    </citation>
    <scope>NUCLEOTIDE SEQUENCE [LARGE SCALE GENOMIC DNA]</scope>
    <source>
        <strain evidence="1 2">NCTC9695</strain>
    </source>
</reference>
<proteinExistence type="predicted"/>
<name>A0A3S4HT92_CHRVL</name>
<evidence type="ECO:0000313" key="1">
    <source>
        <dbReference type="EMBL" id="VEB44154.1"/>
    </source>
</evidence>
<evidence type="ECO:0000313" key="2">
    <source>
        <dbReference type="Proteomes" id="UP000275777"/>
    </source>
</evidence>
<organism evidence="1 2">
    <name type="scientific">Chromobacterium violaceum</name>
    <dbReference type="NCBI Taxonomy" id="536"/>
    <lineage>
        <taxon>Bacteria</taxon>
        <taxon>Pseudomonadati</taxon>
        <taxon>Pseudomonadota</taxon>
        <taxon>Betaproteobacteria</taxon>
        <taxon>Neisseriales</taxon>
        <taxon>Chromobacteriaceae</taxon>
        <taxon>Chromobacterium</taxon>
    </lineage>
</organism>
<dbReference type="Proteomes" id="UP000275777">
    <property type="component" value="Chromosome"/>
</dbReference>
<dbReference type="AlphaFoldDB" id="A0A3S4HT92"/>
<protein>
    <submittedName>
        <fullName evidence="1">Uncharacterized protein</fullName>
    </submittedName>
</protein>
<gene>
    <name evidence="1" type="ORF">NCTC9695_04629</name>
</gene>